<sequence length="141" mass="14714">MTETVRALLQTAILIERKFTAEQVAHLSGLKLRAIRSYMANDPAEIRETPLSSALSIAVVLGGKAVNSILALIGYGGATPLDEPDEISPGVIVAQLIEHTAPIAQAAADGRIDHVERPITRAAADKIIAAVLPLSSMADAG</sequence>
<accession>A0A7Z2S8B8</accession>
<proteinExistence type="predicted"/>
<keyword evidence="2" id="KW-1185">Reference proteome</keyword>
<evidence type="ECO:0000313" key="1">
    <source>
        <dbReference type="EMBL" id="QHL91246.1"/>
    </source>
</evidence>
<dbReference type="AlphaFoldDB" id="A0A7Z2S8B8"/>
<dbReference type="RefSeq" id="WP_160593176.1">
    <property type="nucleotide sequence ID" value="NZ_CP047895.1"/>
</dbReference>
<reference evidence="1 2" key="1">
    <citation type="submission" date="2020-01" db="EMBL/GenBank/DDBJ databases">
        <title>Sphingomonas sp. C33 whole genome sequece.</title>
        <authorList>
            <person name="Park C."/>
        </authorList>
    </citation>
    <scope>NUCLEOTIDE SEQUENCE [LARGE SCALE GENOMIC DNA]</scope>
    <source>
        <strain evidence="1 2">C33</strain>
    </source>
</reference>
<dbReference type="Proteomes" id="UP000464468">
    <property type="component" value="Chromosome"/>
</dbReference>
<dbReference type="KEGG" id="schy:GVO57_11025"/>
<dbReference type="EMBL" id="CP047895">
    <property type="protein sequence ID" value="QHL91246.1"/>
    <property type="molecule type" value="Genomic_DNA"/>
</dbReference>
<name>A0A7Z2S8B8_9SPHN</name>
<organism evidence="1 2">
    <name type="scientific">Sphingomonas changnyeongensis</name>
    <dbReference type="NCBI Taxonomy" id="2698679"/>
    <lineage>
        <taxon>Bacteria</taxon>
        <taxon>Pseudomonadati</taxon>
        <taxon>Pseudomonadota</taxon>
        <taxon>Alphaproteobacteria</taxon>
        <taxon>Sphingomonadales</taxon>
        <taxon>Sphingomonadaceae</taxon>
        <taxon>Sphingomonas</taxon>
    </lineage>
</organism>
<gene>
    <name evidence="1" type="ORF">GVO57_11025</name>
</gene>
<evidence type="ECO:0000313" key="2">
    <source>
        <dbReference type="Proteomes" id="UP000464468"/>
    </source>
</evidence>
<protein>
    <submittedName>
        <fullName evidence="1">Uncharacterized protein</fullName>
    </submittedName>
</protein>